<dbReference type="EMBL" id="JBBPBN010000015">
    <property type="protein sequence ID" value="KAK9022530.1"/>
    <property type="molecule type" value="Genomic_DNA"/>
</dbReference>
<organism evidence="1 2">
    <name type="scientific">Hibiscus sabdariffa</name>
    <name type="common">roselle</name>
    <dbReference type="NCBI Taxonomy" id="183260"/>
    <lineage>
        <taxon>Eukaryota</taxon>
        <taxon>Viridiplantae</taxon>
        <taxon>Streptophyta</taxon>
        <taxon>Embryophyta</taxon>
        <taxon>Tracheophyta</taxon>
        <taxon>Spermatophyta</taxon>
        <taxon>Magnoliopsida</taxon>
        <taxon>eudicotyledons</taxon>
        <taxon>Gunneridae</taxon>
        <taxon>Pentapetalae</taxon>
        <taxon>rosids</taxon>
        <taxon>malvids</taxon>
        <taxon>Malvales</taxon>
        <taxon>Malvaceae</taxon>
        <taxon>Malvoideae</taxon>
        <taxon>Hibiscus</taxon>
    </lineage>
</organism>
<proteinExistence type="predicted"/>
<comment type="caution">
    <text evidence="1">The sequence shown here is derived from an EMBL/GenBank/DDBJ whole genome shotgun (WGS) entry which is preliminary data.</text>
</comment>
<name>A0ABR2SBB9_9ROSI</name>
<protein>
    <submittedName>
        <fullName evidence="1">Uncharacterized protein</fullName>
    </submittedName>
</protein>
<evidence type="ECO:0000313" key="1">
    <source>
        <dbReference type="EMBL" id="KAK9022530.1"/>
    </source>
</evidence>
<evidence type="ECO:0000313" key="2">
    <source>
        <dbReference type="Proteomes" id="UP001396334"/>
    </source>
</evidence>
<reference evidence="1 2" key="1">
    <citation type="journal article" date="2024" name="G3 (Bethesda)">
        <title>Genome assembly of Hibiscus sabdariffa L. provides insights into metabolisms of medicinal natural products.</title>
        <authorList>
            <person name="Kim T."/>
        </authorList>
    </citation>
    <scope>NUCLEOTIDE SEQUENCE [LARGE SCALE GENOMIC DNA]</scope>
    <source>
        <strain evidence="1">TK-2024</strain>
        <tissue evidence="1">Old leaves</tissue>
    </source>
</reference>
<sequence length="84" mass="9501">MSQLFETSILDKDKEDGELIIKPCKYSIALPSSWKPSNYNDAYERCAKQRAKVKESQEQSQILMENPGSGYPKANVLAILDPHN</sequence>
<dbReference type="Proteomes" id="UP001396334">
    <property type="component" value="Unassembled WGS sequence"/>
</dbReference>
<accession>A0ABR2SBB9</accession>
<gene>
    <name evidence="1" type="ORF">V6N11_002786</name>
</gene>
<keyword evidence="2" id="KW-1185">Reference proteome</keyword>